<dbReference type="RefSeq" id="WP_020935326.1">
    <property type="nucleotide sequence ID" value="NC_021915.1"/>
</dbReference>
<dbReference type="OrthoDB" id="4326943at2"/>
<dbReference type="Gene3D" id="1.10.443.10">
    <property type="entry name" value="Intergrase catalytic core"/>
    <property type="match status" value="1"/>
</dbReference>
<organism evidence="8 9">
    <name type="scientific">Corynebacterium maris DSM 45190</name>
    <dbReference type="NCBI Taxonomy" id="1224163"/>
    <lineage>
        <taxon>Bacteria</taxon>
        <taxon>Bacillati</taxon>
        <taxon>Actinomycetota</taxon>
        <taxon>Actinomycetes</taxon>
        <taxon>Mycobacteriales</taxon>
        <taxon>Corynebacteriaceae</taxon>
        <taxon>Corynebacterium</taxon>
    </lineage>
</organism>
<evidence type="ECO:0000256" key="2">
    <source>
        <dbReference type="ARBA" id="ARBA00022908"/>
    </source>
</evidence>
<dbReference type="InterPro" id="IPR010998">
    <property type="entry name" value="Integrase_recombinase_N"/>
</dbReference>
<evidence type="ECO:0000259" key="6">
    <source>
        <dbReference type="PROSITE" id="PS51898"/>
    </source>
</evidence>
<dbReference type="GO" id="GO:0003677">
    <property type="term" value="F:DNA binding"/>
    <property type="evidence" value="ECO:0007669"/>
    <property type="project" value="UniProtKB-UniRule"/>
</dbReference>
<dbReference type="GO" id="GO:0015074">
    <property type="term" value="P:DNA integration"/>
    <property type="evidence" value="ECO:0007669"/>
    <property type="project" value="UniProtKB-KW"/>
</dbReference>
<dbReference type="GO" id="GO:0006310">
    <property type="term" value="P:DNA recombination"/>
    <property type="evidence" value="ECO:0007669"/>
    <property type="project" value="UniProtKB-KW"/>
</dbReference>
<dbReference type="PANTHER" id="PTHR30629:SF2">
    <property type="entry name" value="PROPHAGE INTEGRASE INTS-RELATED"/>
    <property type="match status" value="1"/>
</dbReference>
<comment type="similarity">
    <text evidence="1">Belongs to the 'phage' integrase family.</text>
</comment>
<dbReference type="InterPro" id="IPR011010">
    <property type="entry name" value="DNA_brk_join_enz"/>
</dbReference>
<dbReference type="PROSITE" id="PS51900">
    <property type="entry name" value="CB"/>
    <property type="match status" value="1"/>
</dbReference>
<dbReference type="Proteomes" id="UP000015388">
    <property type="component" value="Chromosome"/>
</dbReference>
<keyword evidence="9" id="KW-1185">Reference proteome</keyword>
<dbReference type="eggNOG" id="COG0582">
    <property type="taxonomic scope" value="Bacteria"/>
</dbReference>
<dbReference type="EMBL" id="CP003924">
    <property type="protein sequence ID" value="AGS35393.1"/>
    <property type="molecule type" value="Genomic_DNA"/>
</dbReference>
<accession>S5TL11</accession>
<evidence type="ECO:0000256" key="5">
    <source>
        <dbReference type="PROSITE-ProRule" id="PRU01248"/>
    </source>
</evidence>
<dbReference type="Pfam" id="PF00589">
    <property type="entry name" value="Phage_integrase"/>
    <property type="match status" value="1"/>
</dbReference>
<dbReference type="PATRIC" id="fig|1224163.3.peg.1935"/>
<dbReference type="InterPro" id="IPR050808">
    <property type="entry name" value="Phage_Integrase"/>
</dbReference>
<reference evidence="8 9" key="1">
    <citation type="submission" date="2012-11" db="EMBL/GenBank/DDBJ databases">
        <title>The complete genome sequence of Corynebacterium maris Coryn-1 (=DSM 45190).</title>
        <authorList>
            <person name="Schaffert L."/>
            <person name="Albersmeier A."/>
            <person name="Kalinowski J."/>
            <person name="Ruckert C."/>
        </authorList>
    </citation>
    <scope>NUCLEOTIDE SEQUENCE [LARGE SCALE GENOMIC DNA]</scope>
    <source>
        <strain evidence="9">Coryn-1</strain>
    </source>
</reference>
<evidence type="ECO:0000259" key="7">
    <source>
        <dbReference type="PROSITE" id="PS51900"/>
    </source>
</evidence>
<dbReference type="SUPFAM" id="SSF56349">
    <property type="entry name" value="DNA breaking-rejoining enzymes"/>
    <property type="match status" value="1"/>
</dbReference>
<keyword evidence="4" id="KW-0233">DNA recombination</keyword>
<proteinExistence type="inferred from homology"/>
<dbReference type="HOGENOM" id="CLU_027562_17_1_11"/>
<dbReference type="Gene3D" id="1.10.150.130">
    <property type="match status" value="1"/>
</dbReference>
<evidence type="ECO:0000256" key="3">
    <source>
        <dbReference type="ARBA" id="ARBA00023125"/>
    </source>
</evidence>
<dbReference type="KEGG" id="cmd:B841_09605"/>
<sequence length="388" mass="42716">MDTFTTPGHDPVGDIRLTLLPTGRWRGETTVRLPDGEVVAVAAEGDGREEAYERTRQRALVRAVGGPAIALTPEMTLLELVDRTLDAMRADQVGRGNKIQTINMYERHVKFLRGGTGDMAIGHLPLTECTAAVIIAWLEHLSRRAPTSARHTKVLLLHSFDLAMRHGVTLWAHNPARRAHLTQPEPYVPVELTEQEISGLWRRILEWEKTGKRTDLSGIIGFQIATGVRSGEVLAVRWRDLDLTATPATATICGTIVRPDGVLTRQPTPKSSAGHRTLSLPGWCADMLRERRRAATAELVFPNANGGILDPHNIGRRFRDARGEEYGHIRQKDFRSTVGTVVANAYGSAAAARQLGHRDPAITHRHYIRPATEAGDHTSVLDEFGPAA</sequence>
<dbReference type="InterPro" id="IPR002104">
    <property type="entry name" value="Integrase_catalytic"/>
</dbReference>
<keyword evidence="2" id="KW-0229">DNA integration</keyword>
<dbReference type="PANTHER" id="PTHR30629">
    <property type="entry name" value="PROPHAGE INTEGRASE"/>
    <property type="match status" value="1"/>
</dbReference>
<dbReference type="InterPro" id="IPR044068">
    <property type="entry name" value="CB"/>
</dbReference>
<evidence type="ECO:0000256" key="1">
    <source>
        <dbReference type="ARBA" id="ARBA00008857"/>
    </source>
</evidence>
<dbReference type="PROSITE" id="PS51898">
    <property type="entry name" value="TYR_RECOMBINASE"/>
    <property type="match status" value="1"/>
</dbReference>
<protein>
    <submittedName>
        <fullName evidence="8">Integrase family protein</fullName>
    </submittedName>
</protein>
<dbReference type="STRING" id="1224163.B841_09605"/>
<evidence type="ECO:0000313" key="9">
    <source>
        <dbReference type="Proteomes" id="UP000015388"/>
    </source>
</evidence>
<feature type="domain" description="Core-binding (CB)" evidence="7">
    <location>
        <begin position="75"/>
        <end position="164"/>
    </location>
</feature>
<dbReference type="InterPro" id="IPR013762">
    <property type="entry name" value="Integrase-like_cat_sf"/>
</dbReference>
<gene>
    <name evidence="8" type="ORF">B841_09605</name>
</gene>
<evidence type="ECO:0000313" key="8">
    <source>
        <dbReference type="EMBL" id="AGS35393.1"/>
    </source>
</evidence>
<keyword evidence="3 5" id="KW-0238">DNA-binding</keyword>
<evidence type="ECO:0000256" key="4">
    <source>
        <dbReference type="ARBA" id="ARBA00023172"/>
    </source>
</evidence>
<feature type="domain" description="Tyr recombinase" evidence="6">
    <location>
        <begin position="187"/>
        <end position="382"/>
    </location>
</feature>
<name>S5TL11_9CORY</name>
<dbReference type="AlphaFoldDB" id="S5TL11"/>